<reference evidence="2" key="2">
    <citation type="submission" date="2022-05" db="EMBL/GenBank/DDBJ databases">
        <authorList>
            <person name="Kim J.-S."/>
            <person name="Lee K."/>
            <person name="Suh M."/>
            <person name="Eom M."/>
            <person name="Kim J.-S."/>
            <person name="Kim D.-S."/>
            <person name="Ko S.-H."/>
            <person name="Shin Y."/>
            <person name="Lee J.-S."/>
        </authorList>
    </citation>
    <scope>NUCLEOTIDE SEQUENCE</scope>
    <source>
        <strain evidence="2">N237</strain>
    </source>
</reference>
<dbReference type="Proteomes" id="UP001056336">
    <property type="component" value="Chromosome"/>
</dbReference>
<dbReference type="Gene3D" id="3.30.420.40">
    <property type="match status" value="2"/>
</dbReference>
<gene>
    <name evidence="2" type="ORF">M6D93_07465</name>
</gene>
<organism evidence="2 3">
    <name type="scientific">Jatrophihabitans telluris</name>
    <dbReference type="NCBI Taxonomy" id="2038343"/>
    <lineage>
        <taxon>Bacteria</taxon>
        <taxon>Bacillati</taxon>
        <taxon>Actinomycetota</taxon>
        <taxon>Actinomycetes</taxon>
        <taxon>Jatrophihabitantales</taxon>
        <taxon>Jatrophihabitantaceae</taxon>
        <taxon>Jatrophihabitans</taxon>
    </lineage>
</organism>
<dbReference type="PANTHER" id="PTHR18964:SF149">
    <property type="entry name" value="BIFUNCTIONAL UDP-N-ACETYLGLUCOSAMINE 2-EPIMERASE_N-ACETYLMANNOSAMINE KINASE"/>
    <property type="match status" value="1"/>
</dbReference>
<keyword evidence="3" id="KW-1185">Reference proteome</keyword>
<protein>
    <submittedName>
        <fullName evidence="2">ROK family protein</fullName>
    </submittedName>
</protein>
<evidence type="ECO:0000313" key="3">
    <source>
        <dbReference type="Proteomes" id="UP001056336"/>
    </source>
</evidence>
<evidence type="ECO:0000313" key="2">
    <source>
        <dbReference type="EMBL" id="UQX89833.1"/>
    </source>
</evidence>
<sequence>MYIDKAEQPGPAVTAIDLGGTAMKGSVWDRAGRELLRRDRPTPVAAGVLAIVAAVVDLHHELVSALHEQDPELSVQALGLICPGLVDPRGGIALYSANLGWRDLPLRELVSAALAMPVSLDHDVRSAGRAEAEFGAARGVSEALYVQIGTGIAATLIIGGEVLVGSRGRTGEIGHVPARPDGEPCACGQRGCTETYASAAAIARRYRSRTREPAGLGVEIDAGIDAEVVIARAAAGDDAARQVFDEAIQALAIALAGYTMLADPELIVLGGGLSRAGALLIDPLAAELTARLTWREPPRITIGAFAADAGRRGAAQAALRLLSPAWQ</sequence>
<dbReference type="InterPro" id="IPR043129">
    <property type="entry name" value="ATPase_NBD"/>
</dbReference>
<name>A0ABY4R337_9ACTN</name>
<proteinExistence type="inferred from homology"/>
<dbReference type="EMBL" id="CP097332">
    <property type="protein sequence ID" value="UQX89833.1"/>
    <property type="molecule type" value="Genomic_DNA"/>
</dbReference>
<dbReference type="InterPro" id="IPR000600">
    <property type="entry name" value="ROK"/>
</dbReference>
<comment type="similarity">
    <text evidence="1">Belongs to the ROK (NagC/XylR) family.</text>
</comment>
<dbReference type="PANTHER" id="PTHR18964">
    <property type="entry name" value="ROK (REPRESSOR, ORF, KINASE) FAMILY"/>
    <property type="match status" value="1"/>
</dbReference>
<dbReference type="SUPFAM" id="SSF53067">
    <property type="entry name" value="Actin-like ATPase domain"/>
    <property type="match status" value="1"/>
</dbReference>
<reference evidence="2" key="1">
    <citation type="journal article" date="2018" name="Int. J. Syst. Evol. Microbiol.">
        <title>Jatrophihabitans telluris sp. nov., isolated from sediment soil of lava forest wetlands and the emended description of the genus Jatrophihabitans.</title>
        <authorList>
            <person name="Lee K.C."/>
            <person name="Suh M.K."/>
            <person name="Eom M.K."/>
            <person name="Kim K.K."/>
            <person name="Kim J.S."/>
            <person name="Kim D.S."/>
            <person name="Ko S.H."/>
            <person name="Shin Y.K."/>
            <person name="Lee J.S."/>
        </authorList>
    </citation>
    <scope>NUCLEOTIDE SEQUENCE</scope>
    <source>
        <strain evidence="2">N237</strain>
    </source>
</reference>
<accession>A0ABY4R337</accession>
<dbReference type="RefSeq" id="WP_249773728.1">
    <property type="nucleotide sequence ID" value="NZ_CP097332.1"/>
</dbReference>
<evidence type="ECO:0000256" key="1">
    <source>
        <dbReference type="ARBA" id="ARBA00006479"/>
    </source>
</evidence>
<dbReference type="Pfam" id="PF00480">
    <property type="entry name" value="ROK"/>
    <property type="match status" value="1"/>
</dbReference>